<feature type="region of interest" description="Disordered" evidence="2">
    <location>
        <begin position="71"/>
        <end position="108"/>
    </location>
</feature>
<dbReference type="PROSITE" id="PS50006">
    <property type="entry name" value="FHA_DOMAIN"/>
    <property type="match status" value="1"/>
</dbReference>
<dbReference type="Gene3D" id="2.60.200.20">
    <property type="match status" value="1"/>
</dbReference>
<dbReference type="InterPro" id="IPR008984">
    <property type="entry name" value="SMAD_FHA_dom_sf"/>
</dbReference>
<keyword evidence="5" id="KW-1185">Reference proteome</keyword>
<keyword evidence="1" id="KW-0597">Phosphoprotein</keyword>
<evidence type="ECO:0000313" key="5">
    <source>
        <dbReference type="Proteomes" id="UP001165586"/>
    </source>
</evidence>
<dbReference type="EMBL" id="JANLCJ010000008">
    <property type="protein sequence ID" value="MCS5735782.1"/>
    <property type="molecule type" value="Genomic_DNA"/>
</dbReference>
<dbReference type="InterPro" id="IPR000253">
    <property type="entry name" value="FHA_dom"/>
</dbReference>
<evidence type="ECO:0000313" key="4">
    <source>
        <dbReference type="EMBL" id="MCS5735782.1"/>
    </source>
</evidence>
<gene>
    <name evidence="4" type="ORF">N1032_18735</name>
</gene>
<sequence length="249" mass="26464">MPPTPIPAYPVLVVNVHQDGSAHANVAGRHIDYPPVPAADTRTAVTQYAAELATTLGRPIRITTTDPHGTWQLAVHPNGTVTDLAPPASRRRRPPLEHTPTPNEGTTLSASVPTAALATVELVAGERLNRGAIATLRFGTGDVARVSSSALIGRRPAAVDGELVDQLVVIDDLTRTVSKTHLLVAWVDGQLWTTDLHSGNGSQIRRPVGQRIDLAPGRSYPVRHGDVVHIGGQRFSIDTATSSGTQDER</sequence>
<accession>A0ABT2H780</accession>
<comment type="caution">
    <text evidence="4">The sequence shown here is derived from an EMBL/GenBank/DDBJ whole genome shotgun (WGS) entry which is preliminary data.</text>
</comment>
<evidence type="ECO:0000259" key="3">
    <source>
        <dbReference type="PROSITE" id="PS50006"/>
    </source>
</evidence>
<feature type="domain" description="FHA" evidence="3">
    <location>
        <begin position="150"/>
        <end position="204"/>
    </location>
</feature>
<dbReference type="Pfam" id="PF00498">
    <property type="entry name" value="FHA"/>
    <property type="match status" value="1"/>
</dbReference>
<dbReference type="RefSeq" id="WP_259540881.1">
    <property type="nucleotide sequence ID" value="NZ_JANLCJ010000008.1"/>
</dbReference>
<dbReference type="SUPFAM" id="SSF49879">
    <property type="entry name" value="SMAD/FHA domain"/>
    <property type="match status" value="1"/>
</dbReference>
<organism evidence="4 5">
    <name type="scientific">Herbiconiux daphne</name>
    <dbReference type="NCBI Taxonomy" id="2970914"/>
    <lineage>
        <taxon>Bacteria</taxon>
        <taxon>Bacillati</taxon>
        <taxon>Actinomycetota</taxon>
        <taxon>Actinomycetes</taxon>
        <taxon>Micrococcales</taxon>
        <taxon>Microbacteriaceae</taxon>
        <taxon>Herbiconiux</taxon>
    </lineage>
</organism>
<evidence type="ECO:0000256" key="2">
    <source>
        <dbReference type="SAM" id="MobiDB-lite"/>
    </source>
</evidence>
<reference evidence="4" key="1">
    <citation type="submission" date="2022-08" db="EMBL/GenBank/DDBJ databases">
        <authorList>
            <person name="Deng Y."/>
            <person name="Han X.-F."/>
            <person name="Zhang Y.-Q."/>
        </authorList>
    </citation>
    <scope>NUCLEOTIDE SEQUENCE</scope>
    <source>
        <strain evidence="4">CPCC 203386</strain>
    </source>
</reference>
<evidence type="ECO:0000256" key="1">
    <source>
        <dbReference type="ARBA" id="ARBA00022553"/>
    </source>
</evidence>
<dbReference type="Proteomes" id="UP001165586">
    <property type="component" value="Unassembled WGS sequence"/>
</dbReference>
<proteinExistence type="predicted"/>
<name>A0ABT2H780_9MICO</name>
<dbReference type="CDD" id="cd00060">
    <property type="entry name" value="FHA"/>
    <property type="match status" value="1"/>
</dbReference>
<protein>
    <submittedName>
        <fullName evidence="4">FHA domain-containing protein</fullName>
    </submittedName>
</protein>